<organism evidence="2 3">
    <name type="scientific">Cyberlindnera jadinii (strain ATCC 18201 / CBS 1600 / BCRC 20928 / JCM 3617 / NBRC 0987 / NRRL Y-1542)</name>
    <name type="common">Torula yeast</name>
    <name type="synonym">Candida utilis</name>
    <dbReference type="NCBI Taxonomy" id="983966"/>
    <lineage>
        <taxon>Eukaryota</taxon>
        <taxon>Fungi</taxon>
        <taxon>Dikarya</taxon>
        <taxon>Ascomycota</taxon>
        <taxon>Saccharomycotina</taxon>
        <taxon>Saccharomycetes</taxon>
        <taxon>Phaffomycetales</taxon>
        <taxon>Phaffomycetaceae</taxon>
        <taxon>Cyberlindnera</taxon>
    </lineage>
</organism>
<evidence type="ECO:0000313" key="2">
    <source>
        <dbReference type="EMBL" id="ODV75071.1"/>
    </source>
</evidence>
<keyword evidence="1" id="KW-0812">Transmembrane</keyword>
<sequence>MNFITQRVASRAVRGTTKSLLSANILRTNVVGIKRFQSSVTTPPLGKDVPLQEDGYPYVKPELYYYRDPDAKWDDPQNRRNVGELLNPDDDILNLWAPTYYDTVSDSTAVSFQLIFFAGVGVFSAFMYFFFYPERRAVPREYPDGLARDFGAKNDDEAALYGMRVDKTY</sequence>
<protein>
    <submittedName>
        <fullName evidence="2">Uncharacterized protein</fullName>
    </submittedName>
</protein>
<dbReference type="Pfam" id="PF05821">
    <property type="entry name" value="NDUF_B8"/>
    <property type="match status" value="1"/>
</dbReference>
<proteinExistence type="predicted"/>
<keyword evidence="1" id="KW-1133">Transmembrane helix</keyword>
<dbReference type="AlphaFoldDB" id="A0A1E4S6D0"/>
<reference evidence="2 3" key="1">
    <citation type="journal article" date="2016" name="Proc. Natl. Acad. Sci. U.S.A.">
        <title>Comparative genomics of biotechnologically important yeasts.</title>
        <authorList>
            <person name="Riley R."/>
            <person name="Haridas S."/>
            <person name="Wolfe K.H."/>
            <person name="Lopes M.R."/>
            <person name="Hittinger C.T."/>
            <person name="Goeker M."/>
            <person name="Salamov A.A."/>
            <person name="Wisecaver J.H."/>
            <person name="Long T.M."/>
            <person name="Calvey C.H."/>
            <person name="Aerts A.L."/>
            <person name="Barry K.W."/>
            <person name="Choi C."/>
            <person name="Clum A."/>
            <person name="Coughlan A.Y."/>
            <person name="Deshpande S."/>
            <person name="Douglass A.P."/>
            <person name="Hanson S.J."/>
            <person name="Klenk H.-P."/>
            <person name="LaButti K.M."/>
            <person name="Lapidus A."/>
            <person name="Lindquist E.A."/>
            <person name="Lipzen A.M."/>
            <person name="Meier-Kolthoff J.P."/>
            <person name="Ohm R.A."/>
            <person name="Otillar R.P."/>
            <person name="Pangilinan J.L."/>
            <person name="Peng Y."/>
            <person name="Rokas A."/>
            <person name="Rosa C.A."/>
            <person name="Scheuner C."/>
            <person name="Sibirny A.A."/>
            <person name="Slot J.C."/>
            <person name="Stielow J.B."/>
            <person name="Sun H."/>
            <person name="Kurtzman C.P."/>
            <person name="Blackwell M."/>
            <person name="Grigoriev I.V."/>
            <person name="Jeffries T.W."/>
        </authorList>
    </citation>
    <scope>NUCLEOTIDE SEQUENCE [LARGE SCALE GENOMIC DNA]</scope>
    <source>
        <strain evidence="3">ATCC 18201 / CBS 1600 / BCRC 20928 / JCM 3617 / NBRC 0987 / NRRL Y-1542</strain>
    </source>
</reference>
<dbReference type="OMA" id="GEPCHED"/>
<gene>
    <name evidence="2" type="ORF">CYBJADRAFT_189217</name>
</gene>
<feature type="transmembrane region" description="Helical" evidence="1">
    <location>
        <begin position="110"/>
        <end position="131"/>
    </location>
</feature>
<keyword evidence="3" id="KW-1185">Reference proteome</keyword>
<dbReference type="GeneID" id="30991732"/>
<evidence type="ECO:0000313" key="3">
    <source>
        <dbReference type="Proteomes" id="UP000094389"/>
    </source>
</evidence>
<dbReference type="InterPro" id="IPR008699">
    <property type="entry name" value="NDUFB8"/>
</dbReference>
<dbReference type="PANTHER" id="PTHR12840">
    <property type="entry name" value="NADH-UBIQUINONE OXIDOREDUCTASE ASHI SUBUNIT"/>
    <property type="match status" value="1"/>
</dbReference>
<dbReference type="GO" id="GO:0005739">
    <property type="term" value="C:mitochondrion"/>
    <property type="evidence" value="ECO:0007669"/>
    <property type="project" value="InterPro"/>
</dbReference>
<accession>A0A1E4S6D0</accession>
<dbReference type="PANTHER" id="PTHR12840:SF1">
    <property type="entry name" value="NADH DEHYDROGENASE [UBIQUINONE] 1 BETA SUBCOMPLEX SUBUNIT 8, MITOCHONDRIAL"/>
    <property type="match status" value="1"/>
</dbReference>
<dbReference type="OrthoDB" id="2014058at2759"/>
<evidence type="ECO:0000256" key="1">
    <source>
        <dbReference type="SAM" id="Phobius"/>
    </source>
</evidence>
<dbReference type="Proteomes" id="UP000094389">
    <property type="component" value="Unassembled WGS sequence"/>
</dbReference>
<name>A0A1E4S6D0_CYBJN</name>
<dbReference type="RefSeq" id="XP_020072110.1">
    <property type="nucleotide sequence ID" value="XM_020217336.1"/>
</dbReference>
<keyword evidence="1" id="KW-0472">Membrane</keyword>
<dbReference type="STRING" id="983966.A0A1E4S6D0"/>
<dbReference type="EMBL" id="KV453927">
    <property type="protein sequence ID" value="ODV75071.1"/>
    <property type="molecule type" value="Genomic_DNA"/>
</dbReference>